<evidence type="ECO:0000256" key="1">
    <source>
        <dbReference type="SAM" id="MobiDB-lite"/>
    </source>
</evidence>
<dbReference type="EMBL" id="JBIAUT010000006">
    <property type="protein sequence ID" value="MFF4218273.1"/>
    <property type="molecule type" value="Genomic_DNA"/>
</dbReference>
<organism evidence="2 3">
    <name type="scientific">Streptomyces nondiastaticus</name>
    <dbReference type="NCBI Taxonomy" id="3154512"/>
    <lineage>
        <taxon>Bacteria</taxon>
        <taxon>Bacillati</taxon>
        <taxon>Actinomycetota</taxon>
        <taxon>Actinomycetes</taxon>
        <taxon>Kitasatosporales</taxon>
        <taxon>Streptomycetaceae</taxon>
        <taxon>Streptomyces</taxon>
    </lineage>
</organism>
<evidence type="ECO:0000313" key="2">
    <source>
        <dbReference type="EMBL" id="MFF4218273.1"/>
    </source>
</evidence>
<dbReference type="RefSeq" id="WP_388628359.1">
    <property type="nucleotide sequence ID" value="NZ_JBIAUT010000006.1"/>
</dbReference>
<dbReference type="Proteomes" id="UP001602123">
    <property type="component" value="Unassembled WGS sequence"/>
</dbReference>
<reference evidence="2 3" key="1">
    <citation type="submission" date="2024-10" db="EMBL/GenBank/DDBJ databases">
        <title>The Natural Products Discovery Center: Release of the First 8490 Sequenced Strains for Exploring Actinobacteria Biosynthetic Diversity.</title>
        <authorList>
            <person name="Kalkreuter E."/>
            <person name="Kautsar S.A."/>
            <person name="Yang D."/>
            <person name="Bader C.D."/>
            <person name="Teijaro C.N."/>
            <person name="Fluegel L."/>
            <person name="Davis C.M."/>
            <person name="Simpson J.R."/>
            <person name="Lauterbach L."/>
            <person name="Steele A.D."/>
            <person name="Gui C."/>
            <person name="Meng S."/>
            <person name="Li G."/>
            <person name="Viehrig K."/>
            <person name="Ye F."/>
            <person name="Su P."/>
            <person name="Kiefer A.F."/>
            <person name="Nichols A."/>
            <person name="Cepeda A.J."/>
            <person name="Yan W."/>
            <person name="Fan B."/>
            <person name="Jiang Y."/>
            <person name="Adhikari A."/>
            <person name="Zheng C.-J."/>
            <person name="Schuster L."/>
            <person name="Cowan T.M."/>
            <person name="Smanski M.J."/>
            <person name="Chevrette M.G."/>
            <person name="De Carvalho L.P.S."/>
            <person name="Shen B."/>
        </authorList>
    </citation>
    <scope>NUCLEOTIDE SEQUENCE [LARGE SCALE GENOMIC DNA]</scope>
    <source>
        <strain evidence="2 3">NPDC001650</strain>
    </source>
</reference>
<feature type="compositionally biased region" description="Basic and acidic residues" evidence="1">
    <location>
        <begin position="15"/>
        <end position="30"/>
    </location>
</feature>
<sequence length="46" mass="5284">MNLRPELLPPPVSRRRQDETAREIHSREASPEENVDEALAYRGIAL</sequence>
<gene>
    <name evidence="2" type="ORF">ACFYZM_18600</name>
</gene>
<name>A0ABW6U0B0_9ACTN</name>
<evidence type="ECO:0000313" key="3">
    <source>
        <dbReference type="Proteomes" id="UP001602123"/>
    </source>
</evidence>
<protein>
    <submittedName>
        <fullName evidence="2">Uncharacterized protein</fullName>
    </submittedName>
</protein>
<accession>A0ABW6U0B0</accession>
<comment type="caution">
    <text evidence="2">The sequence shown here is derived from an EMBL/GenBank/DDBJ whole genome shotgun (WGS) entry which is preliminary data.</text>
</comment>
<proteinExistence type="predicted"/>
<feature type="region of interest" description="Disordered" evidence="1">
    <location>
        <begin position="1"/>
        <end position="34"/>
    </location>
</feature>
<keyword evidence="3" id="KW-1185">Reference proteome</keyword>